<keyword evidence="5" id="KW-1185">Reference proteome</keyword>
<evidence type="ECO:0000313" key="4">
    <source>
        <dbReference type="EMBL" id="SCU78471.1"/>
    </source>
</evidence>
<dbReference type="OrthoDB" id="4068218at2759"/>
<evidence type="ECO:0000256" key="2">
    <source>
        <dbReference type="ARBA" id="ARBA00023242"/>
    </source>
</evidence>
<proteinExistence type="predicted"/>
<dbReference type="InterPro" id="IPR012935">
    <property type="entry name" value="NuBaID_N"/>
</dbReference>
<dbReference type="Proteomes" id="UP000191024">
    <property type="component" value="Chromosome A"/>
</dbReference>
<dbReference type="GO" id="GO:0005634">
    <property type="term" value="C:nucleus"/>
    <property type="evidence" value="ECO:0007669"/>
    <property type="project" value="UniProtKB-SubCell"/>
</dbReference>
<dbReference type="AlphaFoldDB" id="A0A1G4IP34"/>
<evidence type="ECO:0000256" key="1">
    <source>
        <dbReference type="ARBA" id="ARBA00004123"/>
    </source>
</evidence>
<name>A0A1G4IP34_9SACH</name>
<sequence length="314" mass="36229">MDESLECRLRNVCEAFSNSRAMNKRVPRKPRASKILNRYKYCANTAIPTRNRFLPEKFQKFRKLHVSCVESARKELAGFQLFSRADFDHRLGNIVTATKKTSFTWNYERFSPVKIAAKGWCFRGVNLDGVTVSFRCPCCRADVCFKIDADLNSRELEQAYVKALSNKHERGCSWRRAEYPLEINYYIGRASIFLEIQRIKSELGQNGAVDFDAGVLEPSIEAMFEARMEQRGLLQLLLRGYRPAGHRVVECVGCHCTSFLDTVREKCVHYSWCKYQDASLLPQMLSEIACSPEEKTHQSLEARLQSLKLQIRNI</sequence>
<feature type="domain" description="C3HC-type" evidence="3">
    <location>
        <begin position="96"/>
        <end position="186"/>
    </location>
</feature>
<keyword evidence="2" id="KW-0539">Nucleus</keyword>
<accession>A0A1G4IP34</accession>
<gene>
    <name evidence="4" type="ORF">LAMI_0A04742G</name>
</gene>
<evidence type="ECO:0000259" key="3">
    <source>
        <dbReference type="Pfam" id="PF07967"/>
    </source>
</evidence>
<reference evidence="4 5" key="1">
    <citation type="submission" date="2016-03" db="EMBL/GenBank/DDBJ databases">
        <authorList>
            <person name="Devillers H."/>
        </authorList>
    </citation>
    <scope>NUCLEOTIDE SEQUENCE [LARGE SCALE GENOMIC DNA]</scope>
    <source>
        <strain evidence="4">CBS 11717</strain>
    </source>
</reference>
<dbReference type="Pfam" id="PF07967">
    <property type="entry name" value="zf-C3HC"/>
    <property type="match status" value="1"/>
</dbReference>
<dbReference type="GO" id="GO:0008270">
    <property type="term" value="F:zinc ion binding"/>
    <property type="evidence" value="ECO:0007669"/>
    <property type="project" value="InterPro"/>
</dbReference>
<comment type="subcellular location">
    <subcellularLocation>
        <location evidence="1">Nucleus</location>
    </subcellularLocation>
</comment>
<organism evidence="4 5">
    <name type="scientific">Lachancea mirantina</name>
    <dbReference type="NCBI Taxonomy" id="1230905"/>
    <lineage>
        <taxon>Eukaryota</taxon>
        <taxon>Fungi</taxon>
        <taxon>Dikarya</taxon>
        <taxon>Ascomycota</taxon>
        <taxon>Saccharomycotina</taxon>
        <taxon>Saccharomycetes</taxon>
        <taxon>Saccharomycetales</taxon>
        <taxon>Saccharomycetaceae</taxon>
        <taxon>Lachancea</taxon>
    </lineage>
</organism>
<evidence type="ECO:0000313" key="5">
    <source>
        <dbReference type="Proteomes" id="UP000191024"/>
    </source>
</evidence>
<dbReference type="EMBL" id="LT598462">
    <property type="protein sequence ID" value="SCU78471.1"/>
    <property type="molecule type" value="Genomic_DNA"/>
</dbReference>
<protein>
    <submittedName>
        <fullName evidence="4">LAMI_0A04742g1_1</fullName>
    </submittedName>
</protein>